<organism evidence="1 2">
    <name type="scientific">Pseudorhizobium flavum</name>
    <dbReference type="NCBI Taxonomy" id="1335061"/>
    <lineage>
        <taxon>Bacteria</taxon>
        <taxon>Pseudomonadati</taxon>
        <taxon>Pseudomonadota</taxon>
        <taxon>Alphaproteobacteria</taxon>
        <taxon>Hyphomicrobiales</taxon>
        <taxon>Rhizobiaceae</taxon>
        <taxon>Rhizobium/Agrobacterium group</taxon>
        <taxon>Pseudorhizobium</taxon>
    </lineage>
</organism>
<dbReference type="RefSeq" id="WP_077546452.1">
    <property type="nucleotide sequence ID" value="NZ_CANLQM010000008.1"/>
</dbReference>
<reference evidence="1 2" key="1">
    <citation type="submission" date="2020-08" db="EMBL/GenBank/DDBJ databases">
        <title>Genomic Encyclopedia of Type Strains, Phase IV (KMG-IV): sequencing the most valuable type-strain genomes for metagenomic binning, comparative biology and taxonomic classification.</title>
        <authorList>
            <person name="Goeker M."/>
        </authorList>
    </citation>
    <scope>NUCLEOTIDE SEQUENCE [LARGE SCALE GENOMIC DNA]</scope>
    <source>
        <strain evidence="1 2">DSM 102134</strain>
    </source>
</reference>
<evidence type="ECO:0000313" key="2">
    <source>
        <dbReference type="Proteomes" id="UP000535501"/>
    </source>
</evidence>
<evidence type="ECO:0000313" key="1">
    <source>
        <dbReference type="EMBL" id="MBB6178830.1"/>
    </source>
</evidence>
<sequence>MVDYNASAGLYPCKTVKRTSHLRYRRFDTVAEALRFAIEDMPPSMLRGSILEVDEARFGGQEMQWLYEAEAYPLTRRDS</sequence>
<comment type="caution">
    <text evidence="1">The sequence shown here is derived from an EMBL/GenBank/DDBJ whole genome shotgun (WGS) entry which is preliminary data.</text>
</comment>
<keyword evidence="2" id="KW-1185">Reference proteome</keyword>
<dbReference type="AlphaFoldDB" id="A0A7W9YV45"/>
<protein>
    <submittedName>
        <fullName evidence="1">Uncharacterized protein</fullName>
    </submittedName>
</protein>
<proteinExistence type="predicted"/>
<accession>A0A7W9YV45</accession>
<gene>
    <name evidence="1" type="ORF">HNQ75_000773</name>
</gene>
<name>A0A7W9YV45_9HYPH</name>
<dbReference type="EMBL" id="JACHEJ010000001">
    <property type="protein sequence ID" value="MBB6178830.1"/>
    <property type="molecule type" value="Genomic_DNA"/>
</dbReference>
<dbReference type="Proteomes" id="UP000535501">
    <property type="component" value="Unassembled WGS sequence"/>
</dbReference>